<feature type="compositionally biased region" description="Basic and acidic residues" evidence="2">
    <location>
        <begin position="249"/>
        <end position="261"/>
    </location>
</feature>
<dbReference type="PANTHER" id="PTHR14963:SF1">
    <property type="entry name" value="RHO GTPASE-ACTIVATING PROTEIN CONUNDRUM"/>
    <property type="match status" value="1"/>
</dbReference>
<feature type="compositionally biased region" description="Polar residues" evidence="2">
    <location>
        <begin position="390"/>
        <end position="401"/>
    </location>
</feature>
<feature type="region of interest" description="Disordered" evidence="2">
    <location>
        <begin position="234"/>
        <end position="303"/>
    </location>
</feature>
<dbReference type="VEuPathDB" id="VectorBase:AFAF011193"/>
<keyword evidence="1" id="KW-0343">GTPase activation</keyword>
<dbReference type="GO" id="GO:0007165">
    <property type="term" value="P:signal transduction"/>
    <property type="evidence" value="ECO:0007669"/>
    <property type="project" value="InterPro"/>
</dbReference>
<dbReference type="GO" id="GO:0005096">
    <property type="term" value="F:GTPase activator activity"/>
    <property type="evidence" value="ECO:0007669"/>
    <property type="project" value="UniProtKB-KW"/>
</dbReference>
<evidence type="ECO:0000256" key="2">
    <source>
        <dbReference type="SAM" id="MobiDB-lite"/>
    </source>
</evidence>
<dbReference type="EMBL" id="AXCN02000734">
    <property type="status" value="NOT_ANNOTATED_CDS"/>
    <property type="molecule type" value="Genomic_DNA"/>
</dbReference>
<dbReference type="Pfam" id="PF00620">
    <property type="entry name" value="RhoGAP"/>
    <property type="match status" value="1"/>
</dbReference>
<dbReference type="PROSITE" id="PS50238">
    <property type="entry name" value="RHOGAP"/>
    <property type="match status" value="1"/>
</dbReference>
<dbReference type="GO" id="GO:0030833">
    <property type="term" value="P:regulation of actin filament polymerization"/>
    <property type="evidence" value="ECO:0007669"/>
    <property type="project" value="TreeGrafter"/>
</dbReference>
<reference evidence="5" key="1">
    <citation type="submission" date="2014-01" db="EMBL/GenBank/DDBJ databases">
        <title>The Genome Sequence of Anopheles farauti FAR1 (V2).</title>
        <authorList>
            <consortium name="The Broad Institute Genomics Platform"/>
            <person name="Neafsey D.E."/>
            <person name="Besansky N."/>
            <person name="Howell P."/>
            <person name="Walton C."/>
            <person name="Young S.K."/>
            <person name="Zeng Q."/>
            <person name="Gargeya S."/>
            <person name="Fitzgerald M."/>
            <person name="Haas B."/>
            <person name="Abouelleil A."/>
            <person name="Allen A.W."/>
            <person name="Alvarado L."/>
            <person name="Arachchi H.M."/>
            <person name="Berlin A.M."/>
            <person name="Chapman S.B."/>
            <person name="Gainer-Dewar J."/>
            <person name="Goldberg J."/>
            <person name="Griggs A."/>
            <person name="Gujja S."/>
            <person name="Hansen M."/>
            <person name="Howarth C."/>
            <person name="Imamovic A."/>
            <person name="Ireland A."/>
            <person name="Larimer J."/>
            <person name="McCowan C."/>
            <person name="Murphy C."/>
            <person name="Pearson M."/>
            <person name="Poon T.W."/>
            <person name="Priest M."/>
            <person name="Roberts A."/>
            <person name="Saif S."/>
            <person name="Shea T."/>
            <person name="Sisk P."/>
            <person name="Sykes S."/>
            <person name="Wortman J."/>
            <person name="Nusbaum C."/>
            <person name="Birren B."/>
        </authorList>
    </citation>
    <scope>NUCLEOTIDE SEQUENCE [LARGE SCALE GENOMIC DNA]</scope>
    <source>
        <strain evidence="5">FAR1</strain>
    </source>
</reference>
<dbReference type="Gene3D" id="1.10.555.10">
    <property type="entry name" value="Rho GTPase activation protein"/>
    <property type="match status" value="1"/>
</dbReference>
<dbReference type="EnsemblMetazoa" id="AFAF011193-RA">
    <property type="protein sequence ID" value="AFAF011193-PA"/>
    <property type="gene ID" value="AFAF011193"/>
</dbReference>
<evidence type="ECO:0000256" key="1">
    <source>
        <dbReference type="ARBA" id="ARBA00022468"/>
    </source>
</evidence>
<dbReference type="SMART" id="SM00324">
    <property type="entry name" value="RhoGAP"/>
    <property type="match status" value="1"/>
</dbReference>
<feature type="compositionally biased region" description="Low complexity" evidence="2">
    <location>
        <begin position="262"/>
        <end position="271"/>
    </location>
</feature>
<feature type="domain" description="Rho-GAP" evidence="3">
    <location>
        <begin position="527"/>
        <end position="733"/>
    </location>
</feature>
<dbReference type="AlphaFoldDB" id="A0A182QJ15"/>
<dbReference type="FunFam" id="1.10.555.10:FF:000067">
    <property type="entry name" value="Rho GTPase-activating protein conundrum"/>
    <property type="match status" value="1"/>
</dbReference>
<dbReference type="PANTHER" id="PTHR14963">
    <property type="entry name" value="RHO GTPASE ACTIVATING PROTEIN 18,19-RELATED"/>
    <property type="match status" value="1"/>
</dbReference>
<dbReference type="GO" id="GO:0051056">
    <property type="term" value="P:regulation of small GTPase mediated signal transduction"/>
    <property type="evidence" value="ECO:0007669"/>
    <property type="project" value="TreeGrafter"/>
</dbReference>
<evidence type="ECO:0000313" key="5">
    <source>
        <dbReference type="Proteomes" id="UP000075886"/>
    </source>
</evidence>
<evidence type="ECO:0000259" key="3">
    <source>
        <dbReference type="PROSITE" id="PS50238"/>
    </source>
</evidence>
<feature type="compositionally biased region" description="Low complexity" evidence="2">
    <location>
        <begin position="413"/>
        <end position="434"/>
    </location>
</feature>
<feature type="region of interest" description="Disordered" evidence="2">
    <location>
        <begin position="1"/>
        <end position="44"/>
    </location>
</feature>
<reference evidence="4" key="2">
    <citation type="submission" date="2020-05" db="UniProtKB">
        <authorList>
            <consortium name="EnsemblMetazoa"/>
        </authorList>
    </citation>
    <scope>IDENTIFICATION</scope>
    <source>
        <strain evidence="4">FAR1</strain>
    </source>
</reference>
<dbReference type="InterPro" id="IPR000198">
    <property type="entry name" value="RhoGAP_dom"/>
</dbReference>
<name>A0A182QJ15_9DIPT</name>
<dbReference type="SUPFAM" id="SSF48350">
    <property type="entry name" value="GTPase activation domain, GAP"/>
    <property type="match status" value="1"/>
</dbReference>
<sequence>MLSRIGGGSHQAQQSPSSAPPSPPAVGGHHHQHHQHGPQQHRVPHEVDDLDEYLSEYKLQAPIEPIAHYAGDHQSMIKRGQLPPVLSGDRSHRAARYLSRALQTAASSDNLLSHHRVQRGSLKARVFERVKLPILPHVVLHRGTRIAASNVTESSSKDDGNVQNDGLREGLEENERNLSPSNGELEAEWLNSAGFPQLTKAFEEGRELSATELAPVISGLSSMHAEAVKQRVKALNRTVRGRTRNRSTKKPDIRDVFRDQDSSSTGTRSRSATPDSLDSLPGDDAWNGPSSNGHHHHHPHIPSFVSVFDGNGVVRPTPIRGKQHLRRTPSAPLRGSAELFRGSHIRCDIPIHNEGIELLNFQRLGTIHIPRIRSGSDPSCTIGPHAGQHISGTRSHTNLYNGTPVVRRDNDDSGNSSSEQSPPSSPPRNSLLSSVENSPLRSSYEPVSFESMIKQTTPSAADQWQQMPETAREPCLDIDQISEGEQKRLQPLLWLELASLFDKNHVSLDKRKPFKRKRKEEGNVFGVSLNALVRRDQQITGEDTTLVPLVLQAILAELAVRGAREEGILRVPGHKQKTEALYNEIEHNFYCKPEKIEPLIKKAGVHDLSALLKRWLRELPQPLLANDLVHLFYQTNVLPPHDQYKALAVLCQLLPHENRNTLRELLNFFRRVVEHQDLNKMTQQNVATIIAPSFFPPRFVHPPDKNDIGAQVRMAAQCCHLTNVLISMTDSLWLVPQRLIEQGKMINKNGQPKRQLTRKAKNIGGSLISINRSATNGGDFVFDTNHIHRLVI</sequence>
<proteinExistence type="predicted"/>
<dbReference type="GO" id="GO:0005737">
    <property type="term" value="C:cytoplasm"/>
    <property type="evidence" value="ECO:0007669"/>
    <property type="project" value="TreeGrafter"/>
</dbReference>
<feature type="compositionally biased region" description="Basic and acidic residues" evidence="2">
    <location>
        <begin position="155"/>
        <end position="176"/>
    </location>
</feature>
<feature type="region of interest" description="Disordered" evidence="2">
    <location>
        <begin position="150"/>
        <end position="179"/>
    </location>
</feature>
<dbReference type="STRING" id="69004.A0A182QJ15"/>
<accession>A0A182QJ15</accession>
<evidence type="ECO:0000313" key="4">
    <source>
        <dbReference type="EnsemblMetazoa" id="AFAF011193-PA"/>
    </source>
</evidence>
<feature type="compositionally biased region" description="Basic residues" evidence="2">
    <location>
        <begin position="234"/>
        <end position="248"/>
    </location>
</feature>
<organism evidence="4 5">
    <name type="scientific">Anopheles farauti</name>
    <dbReference type="NCBI Taxonomy" id="69004"/>
    <lineage>
        <taxon>Eukaryota</taxon>
        <taxon>Metazoa</taxon>
        <taxon>Ecdysozoa</taxon>
        <taxon>Arthropoda</taxon>
        <taxon>Hexapoda</taxon>
        <taxon>Insecta</taxon>
        <taxon>Pterygota</taxon>
        <taxon>Neoptera</taxon>
        <taxon>Endopterygota</taxon>
        <taxon>Diptera</taxon>
        <taxon>Nematocera</taxon>
        <taxon>Culicoidea</taxon>
        <taxon>Culicidae</taxon>
        <taxon>Anophelinae</taxon>
        <taxon>Anopheles</taxon>
    </lineage>
</organism>
<dbReference type="InterPro" id="IPR008936">
    <property type="entry name" value="Rho_GTPase_activation_prot"/>
</dbReference>
<feature type="region of interest" description="Disordered" evidence="2">
    <location>
        <begin position="383"/>
        <end position="437"/>
    </location>
</feature>
<dbReference type="Proteomes" id="UP000075886">
    <property type="component" value="Unassembled WGS sequence"/>
</dbReference>
<protein>
    <recommendedName>
        <fullName evidence="3">Rho-GAP domain-containing protein</fullName>
    </recommendedName>
</protein>
<keyword evidence="5" id="KW-1185">Reference proteome</keyword>